<dbReference type="Proteomes" id="UP000549250">
    <property type="component" value="Unassembled WGS sequence"/>
</dbReference>
<dbReference type="SUPFAM" id="SSF51905">
    <property type="entry name" value="FAD/NAD(P)-binding domain"/>
    <property type="match status" value="1"/>
</dbReference>
<evidence type="ECO:0000313" key="2">
    <source>
        <dbReference type="Proteomes" id="UP000549250"/>
    </source>
</evidence>
<protein>
    <submittedName>
        <fullName evidence="1">Uncharacterized protein</fullName>
    </submittedName>
</protein>
<proteinExistence type="predicted"/>
<dbReference type="AlphaFoldDB" id="A0A839T325"/>
<accession>A0A839T325</accession>
<gene>
    <name evidence="1" type="ORF">FHR87_001455</name>
</gene>
<dbReference type="RefSeq" id="WP_183166128.1">
    <property type="nucleotide sequence ID" value="NZ_JACHXI010000005.1"/>
</dbReference>
<sequence length="154" mass="16637">MNGYAQVMRDILSCWSLGDGDDSTVTTYKQALLFNAVDDVLVPEPTRLLGGLSLDTERQKADCILVGSGVTGALVAHQLALAGKDVLILEPALTKTFGARPEVLFNRFSEHLSAKAKAVGRFGLVLSPLSVRLYQTLRSGAPDRRGCRAPRREP</sequence>
<reference evidence="1 2" key="1">
    <citation type="submission" date="2020-08" db="EMBL/GenBank/DDBJ databases">
        <title>Genomic Encyclopedia of Type Strains, Phase III (KMG-III): the genomes of soil and plant-associated and newly described type strains.</title>
        <authorList>
            <person name="Whitman W."/>
        </authorList>
    </citation>
    <scope>NUCLEOTIDE SEQUENCE [LARGE SCALE GENOMIC DNA]</scope>
    <source>
        <strain evidence="1 2">CECT 4462</strain>
    </source>
</reference>
<keyword evidence="2" id="KW-1185">Reference proteome</keyword>
<dbReference type="Gene3D" id="3.50.50.60">
    <property type="entry name" value="FAD/NAD(P)-binding domain"/>
    <property type="match status" value="1"/>
</dbReference>
<dbReference type="EMBL" id="JACHXI010000005">
    <property type="protein sequence ID" value="MBB3103060.1"/>
    <property type="molecule type" value="Genomic_DNA"/>
</dbReference>
<dbReference type="InterPro" id="IPR036188">
    <property type="entry name" value="FAD/NAD-bd_sf"/>
</dbReference>
<organism evidence="1 2">
    <name type="scientific">Azomonas macrocytogenes</name>
    <name type="common">Azotobacter macrocytogenes</name>
    <dbReference type="NCBI Taxonomy" id="69962"/>
    <lineage>
        <taxon>Bacteria</taxon>
        <taxon>Pseudomonadati</taxon>
        <taxon>Pseudomonadota</taxon>
        <taxon>Gammaproteobacteria</taxon>
        <taxon>Pseudomonadales</taxon>
        <taxon>Pseudomonadaceae</taxon>
        <taxon>Azomonas</taxon>
    </lineage>
</organism>
<name>A0A839T325_AZOMA</name>
<evidence type="ECO:0000313" key="1">
    <source>
        <dbReference type="EMBL" id="MBB3103060.1"/>
    </source>
</evidence>
<comment type="caution">
    <text evidence="1">The sequence shown here is derived from an EMBL/GenBank/DDBJ whole genome shotgun (WGS) entry which is preliminary data.</text>
</comment>